<dbReference type="InterPro" id="IPR036390">
    <property type="entry name" value="WH_DNA-bd_sf"/>
</dbReference>
<dbReference type="SUPFAM" id="SSF53850">
    <property type="entry name" value="Periplasmic binding protein-like II"/>
    <property type="match status" value="1"/>
</dbReference>
<proteinExistence type="inferred from homology"/>
<evidence type="ECO:0000259" key="5">
    <source>
        <dbReference type="PROSITE" id="PS50931"/>
    </source>
</evidence>
<keyword evidence="7" id="KW-1185">Reference proteome</keyword>
<accession>A0ABP9RNU9</accession>
<comment type="similarity">
    <text evidence="1">Belongs to the LysR transcriptional regulatory family.</text>
</comment>
<evidence type="ECO:0000256" key="2">
    <source>
        <dbReference type="ARBA" id="ARBA00023015"/>
    </source>
</evidence>
<dbReference type="PANTHER" id="PTHR30346:SF0">
    <property type="entry name" value="HCA OPERON TRANSCRIPTIONAL ACTIVATOR HCAR"/>
    <property type="match status" value="1"/>
</dbReference>
<keyword evidence="4" id="KW-0804">Transcription</keyword>
<dbReference type="InterPro" id="IPR000847">
    <property type="entry name" value="LysR_HTH_N"/>
</dbReference>
<evidence type="ECO:0000256" key="1">
    <source>
        <dbReference type="ARBA" id="ARBA00009437"/>
    </source>
</evidence>
<evidence type="ECO:0000313" key="6">
    <source>
        <dbReference type="EMBL" id="GAA5181178.1"/>
    </source>
</evidence>
<evidence type="ECO:0000313" key="7">
    <source>
        <dbReference type="Proteomes" id="UP001501570"/>
    </source>
</evidence>
<protein>
    <submittedName>
        <fullName evidence="6">LysR family transcriptional regulator</fullName>
    </submittedName>
</protein>
<dbReference type="Pfam" id="PF00126">
    <property type="entry name" value="HTH_1"/>
    <property type="match status" value="1"/>
</dbReference>
<evidence type="ECO:0000256" key="3">
    <source>
        <dbReference type="ARBA" id="ARBA00023125"/>
    </source>
</evidence>
<dbReference type="InterPro" id="IPR036388">
    <property type="entry name" value="WH-like_DNA-bd_sf"/>
</dbReference>
<comment type="caution">
    <text evidence="6">The sequence shown here is derived from an EMBL/GenBank/DDBJ whole genome shotgun (WGS) entry which is preliminary data.</text>
</comment>
<dbReference type="Proteomes" id="UP001501570">
    <property type="component" value="Unassembled WGS sequence"/>
</dbReference>
<dbReference type="PANTHER" id="PTHR30346">
    <property type="entry name" value="TRANSCRIPTIONAL DUAL REGULATOR HCAR-RELATED"/>
    <property type="match status" value="1"/>
</dbReference>
<dbReference type="Gene3D" id="3.40.190.10">
    <property type="entry name" value="Periplasmic binding protein-like II"/>
    <property type="match status" value="2"/>
</dbReference>
<gene>
    <name evidence="6" type="ORF">GCM10023322_15190</name>
</gene>
<dbReference type="Pfam" id="PF03466">
    <property type="entry name" value="LysR_substrate"/>
    <property type="match status" value="1"/>
</dbReference>
<dbReference type="PROSITE" id="PS50931">
    <property type="entry name" value="HTH_LYSR"/>
    <property type="match status" value="1"/>
</dbReference>
<keyword evidence="2" id="KW-0805">Transcription regulation</keyword>
<dbReference type="InterPro" id="IPR005119">
    <property type="entry name" value="LysR_subst-bd"/>
</dbReference>
<evidence type="ECO:0000256" key="4">
    <source>
        <dbReference type="ARBA" id="ARBA00023163"/>
    </source>
</evidence>
<feature type="domain" description="HTH lysR-type" evidence="5">
    <location>
        <begin position="4"/>
        <end position="61"/>
    </location>
</feature>
<name>A0ABP9RNU9_9ACTN</name>
<dbReference type="SUPFAM" id="SSF46785">
    <property type="entry name" value="Winged helix' DNA-binding domain"/>
    <property type="match status" value="1"/>
</dbReference>
<keyword evidence="3" id="KW-0238">DNA-binding</keyword>
<dbReference type="Gene3D" id="1.10.10.10">
    <property type="entry name" value="Winged helix-like DNA-binding domain superfamily/Winged helix DNA-binding domain"/>
    <property type="match status" value="1"/>
</dbReference>
<reference evidence="7" key="1">
    <citation type="journal article" date="2019" name="Int. J. Syst. Evol. Microbiol.">
        <title>The Global Catalogue of Microorganisms (GCM) 10K type strain sequencing project: providing services to taxonomists for standard genome sequencing and annotation.</title>
        <authorList>
            <consortium name="The Broad Institute Genomics Platform"/>
            <consortium name="The Broad Institute Genome Sequencing Center for Infectious Disease"/>
            <person name="Wu L."/>
            <person name="Ma J."/>
        </authorList>
    </citation>
    <scope>NUCLEOTIDE SEQUENCE [LARGE SCALE GENOMIC DNA]</scope>
    <source>
        <strain evidence="7">JCM 18304</strain>
    </source>
</reference>
<dbReference type="EMBL" id="BAABJQ010000004">
    <property type="protein sequence ID" value="GAA5181178.1"/>
    <property type="molecule type" value="Genomic_DNA"/>
</dbReference>
<sequence>MNDPEVRQLRYFVAVAEELHFGRAAQRLGMAQPPLSRAIRHLEHDLGVRLLERTTRQVTLTPAGQVLLDDARIALDAITAAAQRARNAGRREPMLRVALKADYDGGLLPQILAAYRDDPAALPVDLVMGGPGDQLRALREGNADVALLPHPFDTRGLDVEPLVTEPRMVALPAADPLAARTSLCLADLAGWTLPDGTPAERDGQLVRPASVGSPPRRLDLAQLLSHIELGTFVWFPPVTIVRSHPRPGIAYRPVSDLPPLELALAWPRHSRSLAVGAFVRTATLIAATSSEVPAVNGEDLTRQAP</sequence>
<organism evidence="6 7">
    <name type="scientific">Rugosimonospora acidiphila</name>
    <dbReference type="NCBI Taxonomy" id="556531"/>
    <lineage>
        <taxon>Bacteria</taxon>
        <taxon>Bacillati</taxon>
        <taxon>Actinomycetota</taxon>
        <taxon>Actinomycetes</taxon>
        <taxon>Micromonosporales</taxon>
        <taxon>Micromonosporaceae</taxon>
        <taxon>Rugosimonospora</taxon>
    </lineage>
</organism>
<dbReference type="RefSeq" id="WP_345627398.1">
    <property type="nucleotide sequence ID" value="NZ_BAABJQ010000004.1"/>
</dbReference>
<dbReference type="PRINTS" id="PR00039">
    <property type="entry name" value="HTHLYSR"/>
</dbReference>